<accession>A0ABQ0BDB0</accession>
<dbReference type="InterPro" id="IPR018357">
    <property type="entry name" value="Hexapep_transf_CS"/>
</dbReference>
<evidence type="ECO:0000256" key="1">
    <source>
        <dbReference type="ARBA" id="ARBA00007274"/>
    </source>
</evidence>
<dbReference type="Pfam" id="PF14602">
    <property type="entry name" value="Hexapep_2"/>
    <property type="match status" value="1"/>
</dbReference>
<gene>
    <name evidence="4" type="ORF">K040078D81_35210</name>
</gene>
<dbReference type="Gene3D" id="2.160.10.10">
    <property type="entry name" value="Hexapeptide repeat proteins"/>
    <property type="match status" value="1"/>
</dbReference>
<sequence>MIGVREFIEYMDSGKKVIGGTKIHECMERLSQEALQLTAELNGCYHTPEEIRVLMERLTKKPVDESFRLFPPFYTDCGKNLTIGKHVFFNSGCKFQDQGGITIGDGSLIGHNVVLATLNHNPDPEHRGDIIPSPIHIGRNVWIGSGSTVLPGVTIGNGAVVAAGAVVTKDVPDNTIVGGVPAKVMKTITAGSDFDHVYTEEPAISMSDV</sequence>
<keyword evidence="2" id="KW-0808">Transferase</keyword>
<comment type="caution">
    <text evidence="4">The sequence shown here is derived from an EMBL/GenBank/DDBJ whole genome shotgun (WGS) entry which is preliminary data.</text>
</comment>
<dbReference type="Proteomes" id="UP001600943">
    <property type="component" value="Unassembled WGS sequence"/>
</dbReference>
<evidence type="ECO:0000256" key="2">
    <source>
        <dbReference type="ARBA" id="ARBA00022679"/>
    </source>
</evidence>
<reference evidence="4 5" key="1">
    <citation type="submission" date="2024-04" db="EMBL/GenBank/DDBJ databases">
        <title>Defined microbial consortia suppress multidrug-resistant proinflammatory Enterobacteriaceae via ecological control.</title>
        <authorList>
            <person name="Furuichi M."/>
            <person name="Kawaguchi T."/>
            <person name="Pust M."/>
            <person name="Yasuma K."/>
            <person name="Plichta D."/>
            <person name="Hasegawa N."/>
            <person name="Ohya T."/>
            <person name="Bhattarai S."/>
            <person name="Sasajima S."/>
            <person name="Aoto Y."/>
            <person name="Tuganbaev T."/>
            <person name="Yaginuma M."/>
            <person name="Ueda M."/>
            <person name="Okahashi N."/>
            <person name="Amafuji K."/>
            <person name="Kiridooshi Y."/>
            <person name="Sugita K."/>
            <person name="Strazar M."/>
            <person name="Skelly A."/>
            <person name="Suda W."/>
            <person name="Hattori M."/>
            <person name="Nakamoto N."/>
            <person name="Caballero S."/>
            <person name="Norman J."/>
            <person name="Olle B."/>
            <person name="Tanoue T."/>
            <person name="Arita M."/>
            <person name="Bucci V."/>
            <person name="Atarashi K."/>
            <person name="Xavier R."/>
            <person name="Honda K."/>
        </authorList>
    </citation>
    <scope>NUCLEOTIDE SEQUENCE [LARGE SCALE GENOMIC DNA]</scope>
    <source>
        <strain evidence="5">k04-0078-D8-1</strain>
    </source>
</reference>
<proteinExistence type="inferred from homology"/>
<dbReference type="Pfam" id="PF00132">
    <property type="entry name" value="Hexapep"/>
    <property type="match status" value="1"/>
</dbReference>
<dbReference type="EMBL" id="BAABYW010000001">
    <property type="protein sequence ID" value="GAA6409404.1"/>
    <property type="molecule type" value="Genomic_DNA"/>
</dbReference>
<evidence type="ECO:0000313" key="4">
    <source>
        <dbReference type="EMBL" id="GAA6409404.1"/>
    </source>
</evidence>
<dbReference type="SUPFAM" id="SSF51161">
    <property type="entry name" value="Trimeric LpxA-like enzymes"/>
    <property type="match status" value="1"/>
</dbReference>
<protein>
    <submittedName>
        <fullName evidence="4">Sugar O-acetyltransferase</fullName>
    </submittedName>
</protein>
<dbReference type="InterPro" id="IPR051159">
    <property type="entry name" value="Hexapeptide_acetyltransf"/>
</dbReference>
<keyword evidence="5" id="KW-1185">Reference proteome</keyword>
<evidence type="ECO:0000256" key="3">
    <source>
        <dbReference type="ARBA" id="ARBA00022737"/>
    </source>
</evidence>
<comment type="similarity">
    <text evidence="1">Belongs to the transferase hexapeptide repeat family.</text>
</comment>
<dbReference type="PROSITE" id="PS00101">
    <property type="entry name" value="HEXAPEP_TRANSFERASES"/>
    <property type="match status" value="1"/>
</dbReference>
<dbReference type="InterPro" id="IPR011004">
    <property type="entry name" value="Trimer_LpxA-like_sf"/>
</dbReference>
<dbReference type="InterPro" id="IPR001451">
    <property type="entry name" value="Hexapep"/>
</dbReference>
<dbReference type="PANTHER" id="PTHR23416:SF23">
    <property type="entry name" value="ACETYLTRANSFERASE C18B11.09C-RELATED"/>
    <property type="match status" value="1"/>
</dbReference>
<evidence type="ECO:0000313" key="5">
    <source>
        <dbReference type="Proteomes" id="UP001600943"/>
    </source>
</evidence>
<organism evidence="4 5">
    <name type="scientific">Blautia hominis</name>
    <dbReference type="NCBI Taxonomy" id="2025493"/>
    <lineage>
        <taxon>Bacteria</taxon>
        <taxon>Bacillati</taxon>
        <taxon>Bacillota</taxon>
        <taxon>Clostridia</taxon>
        <taxon>Lachnospirales</taxon>
        <taxon>Lachnospiraceae</taxon>
        <taxon>Blautia</taxon>
    </lineage>
</organism>
<name>A0ABQ0BDB0_9FIRM</name>
<dbReference type="PANTHER" id="PTHR23416">
    <property type="entry name" value="SIALIC ACID SYNTHASE-RELATED"/>
    <property type="match status" value="1"/>
</dbReference>
<keyword evidence="3" id="KW-0677">Repeat</keyword>